<sequence length="138" mass="14126">GGLGKSASVVSVPILGIVSGTSTTGNNQFNAAGFRGFNNQAGFHNNQAGFGGNQVGFLTNQGLVLNNNQVGFHNNQAGFRGNQVGFGNNFVASNQFPSGNFGNSQGLSFIHRPQNFGGSNFRGTSSGHSGLYTAPAQG</sequence>
<dbReference type="Proteomes" id="UP001497623">
    <property type="component" value="Unassembled WGS sequence"/>
</dbReference>
<dbReference type="AlphaFoldDB" id="A0AAV2SUU5"/>
<feature type="non-terminal residue" evidence="2">
    <location>
        <position position="1"/>
    </location>
</feature>
<dbReference type="EMBL" id="CAXKWB010143475">
    <property type="protein sequence ID" value="CAL4246157.1"/>
    <property type="molecule type" value="Genomic_DNA"/>
</dbReference>
<feature type="region of interest" description="Disordered" evidence="1">
    <location>
        <begin position="118"/>
        <end position="138"/>
    </location>
</feature>
<keyword evidence="3" id="KW-1185">Reference proteome</keyword>
<evidence type="ECO:0000313" key="3">
    <source>
        <dbReference type="Proteomes" id="UP001497623"/>
    </source>
</evidence>
<feature type="compositionally biased region" description="Polar residues" evidence="1">
    <location>
        <begin position="118"/>
        <end position="128"/>
    </location>
</feature>
<gene>
    <name evidence="2" type="ORF">MNOR_LOCUS41182</name>
</gene>
<comment type="caution">
    <text evidence="2">The sequence shown here is derived from an EMBL/GenBank/DDBJ whole genome shotgun (WGS) entry which is preliminary data.</text>
</comment>
<reference evidence="2 3" key="1">
    <citation type="submission" date="2024-05" db="EMBL/GenBank/DDBJ databases">
        <authorList>
            <person name="Wallberg A."/>
        </authorList>
    </citation>
    <scope>NUCLEOTIDE SEQUENCE [LARGE SCALE GENOMIC DNA]</scope>
</reference>
<organism evidence="2 3">
    <name type="scientific">Meganyctiphanes norvegica</name>
    <name type="common">Northern krill</name>
    <name type="synonym">Thysanopoda norvegica</name>
    <dbReference type="NCBI Taxonomy" id="48144"/>
    <lineage>
        <taxon>Eukaryota</taxon>
        <taxon>Metazoa</taxon>
        <taxon>Ecdysozoa</taxon>
        <taxon>Arthropoda</taxon>
        <taxon>Crustacea</taxon>
        <taxon>Multicrustacea</taxon>
        <taxon>Malacostraca</taxon>
        <taxon>Eumalacostraca</taxon>
        <taxon>Eucarida</taxon>
        <taxon>Euphausiacea</taxon>
        <taxon>Euphausiidae</taxon>
        <taxon>Meganyctiphanes</taxon>
    </lineage>
</organism>
<accession>A0AAV2SUU5</accession>
<name>A0AAV2SUU5_MEGNR</name>
<protein>
    <submittedName>
        <fullName evidence="2">Uncharacterized protein</fullName>
    </submittedName>
</protein>
<evidence type="ECO:0000256" key="1">
    <source>
        <dbReference type="SAM" id="MobiDB-lite"/>
    </source>
</evidence>
<evidence type="ECO:0000313" key="2">
    <source>
        <dbReference type="EMBL" id="CAL4246157.1"/>
    </source>
</evidence>
<proteinExistence type="predicted"/>